<dbReference type="RefSeq" id="WP_136966594.1">
    <property type="nucleotide sequence ID" value="NZ_JARZHI010000028.1"/>
</dbReference>
<gene>
    <name evidence="1" type="ORF">QHF89_27755</name>
</gene>
<accession>A0ABT6NYF1</accession>
<keyword evidence="2" id="KW-1185">Reference proteome</keyword>
<dbReference type="EMBL" id="JARZHI010000028">
    <property type="protein sequence ID" value="MDI1433323.1"/>
    <property type="molecule type" value="Genomic_DNA"/>
</dbReference>
<evidence type="ECO:0000313" key="1">
    <source>
        <dbReference type="EMBL" id="MDI1433323.1"/>
    </source>
</evidence>
<organism evidence="1 2">
    <name type="scientific">Polyangium sorediatum</name>
    <dbReference type="NCBI Taxonomy" id="889274"/>
    <lineage>
        <taxon>Bacteria</taxon>
        <taxon>Pseudomonadati</taxon>
        <taxon>Myxococcota</taxon>
        <taxon>Polyangia</taxon>
        <taxon>Polyangiales</taxon>
        <taxon>Polyangiaceae</taxon>
        <taxon>Polyangium</taxon>
    </lineage>
</organism>
<sequence length="153" mass="17514">MNVIKSYLNRTLRNQVLPSGEKKGMPGYYAFTHGEQPAWWRPEMDPQQGEVLGIYESFQGSPTDALIITQDALVVLEDSLQKVLRYKDIAGFHRVCKEPLDEEFRVELYSGDVFSVPFRARDGAIMDIYRFLIFARTRNQGIPVPGSRDSKEP</sequence>
<comment type="caution">
    <text evidence="1">The sequence shown here is derived from an EMBL/GenBank/DDBJ whole genome shotgun (WGS) entry which is preliminary data.</text>
</comment>
<dbReference type="Proteomes" id="UP001160301">
    <property type="component" value="Unassembled WGS sequence"/>
</dbReference>
<reference evidence="1 2" key="1">
    <citation type="submission" date="2023-04" db="EMBL/GenBank/DDBJ databases">
        <title>The genome sequence of Polyangium sorediatum DSM14670.</title>
        <authorList>
            <person name="Zhang X."/>
        </authorList>
    </citation>
    <scope>NUCLEOTIDE SEQUENCE [LARGE SCALE GENOMIC DNA]</scope>
    <source>
        <strain evidence="1 2">DSM 14670</strain>
    </source>
</reference>
<proteinExistence type="predicted"/>
<name>A0ABT6NYF1_9BACT</name>
<evidence type="ECO:0000313" key="2">
    <source>
        <dbReference type="Proteomes" id="UP001160301"/>
    </source>
</evidence>
<protein>
    <submittedName>
        <fullName evidence="1">Uncharacterized protein</fullName>
    </submittedName>
</protein>